<evidence type="ECO:0000256" key="6">
    <source>
        <dbReference type="ARBA" id="ARBA00022692"/>
    </source>
</evidence>
<keyword evidence="7 10" id="KW-0418">Kinase</keyword>
<dbReference type="RefSeq" id="WP_005931240.1">
    <property type="nucleotide sequence ID" value="NZ_CP022479.1"/>
</dbReference>
<gene>
    <name evidence="10" type="ORF">FAEPRAA2165_01029</name>
</gene>
<dbReference type="SMART" id="SM00388">
    <property type="entry name" value="HisKA"/>
    <property type="match status" value="1"/>
</dbReference>
<dbReference type="SMART" id="SM00387">
    <property type="entry name" value="HATPase_c"/>
    <property type="match status" value="1"/>
</dbReference>
<proteinExistence type="predicted"/>
<dbReference type="eggNOG" id="COG2205">
    <property type="taxonomic scope" value="Bacteria"/>
</dbReference>
<dbReference type="EC" id="2.7.13.3" evidence="3"/>
<evidence type="ECO:0000256" key="1">
    <source>
        <dbReference type="ARBA" id="ARBA00000085"/>
    </source>
</evidence>
<evidence type="ECO:0000256" key="4">
    <source>
        <dbReference type="ARBA" id="ARBA00022553"/>
    </source>
</evidence>
<dbReference type="PANTHER" id="PTHR45436:SF5">
    <property type="entry name" value="SENSOR HISTIDINE KINASE TRCS"/>
    <property type="match status" value="1"/>
</dbReference>
<evidence type="ECO:0000256" key="8">
    <source>
        <dbReference type="ARBA" id="ARBA00022989"/>
    </source>
</evidence>
<evidence type="ECO:0000256" key="9">
    <source>
        <dbReference type="ARBA" id="ARBA00023012"/>
    </source>
</evidence>
<dbReference type="Proteomes" id="UP000004619">
    <property type="component" value="Unassembled WGS sequence"/>
</dbReference>
<dbReference type="Gene3D" id="3.30.565.10">
    <property type="entry name" value="Histidine kinase-like ATPase, C-terminal domain"/>
    <property type="match status" value="1"/>
</dbReference>
<evidence type="ECO:0000313" key="10">
    <source>
        <dbReference type="EMBL" id="EEU97348.1"/>
    </source>
</evidence>
<dbReference type="InterPro" id="IPR003661">
    <property type="entry name" value="HisK_dim/P_dom"/>
</dbReference>
<comment type="catalytic activity">
    <reaction evidence="1">
        <text>ATP + protein L-histidine = ADP + protein N-phospho-L-histidine.</text>
        <dbReference type="EC" id="2.7.13.3"/>
    </reaction>
</comment>
<keyword evidence="8" id="KW-1133">Transmembrane helix</keyword>
<comment type="caution">
    <text evidence="10">The sequence shown here is derived from an EMBL/GenBank/DDBJ whole genome shotgun (WGS) entry which is preliminary data.</text>
</comment>
<evidence type="ECO:0000256" key="7">
    <source>
        <dbReference type="ARBA" id="ARBA00022777"/>
    </source>
</evidence>
<keyword evidence="11" id="KW-1185">Reference proteome</keyword>
<dbReference type="SUPFAM" id="SSF47384">
    <property type="entry name" value="Homodimeric domain of signal transducing histidine kinase"/>
    <property type="match status" value="1"/>
</dbReference>
<keyword evidence="9" id="KW-0902">Two-component regulatory system</keyword>
<dbReference type="Pfam" id="PF02518">
    <property type="entry name" value="HATPase_c"/>
    <property type="match status" value="1"/>
</dbReference>
<evidence type="ECO:0000256" key="2">
    <source>
        <dbReference type="ARBA" id="ARBA00004370"/>
    </source>
</evidence>
<dbReference type="GeneID" id="90660883"/>
<dbReference type="InterPro" id="IPR036890">
    <property type="entry name" value="HATPase_C_sf"/>
</dbReference>
<dbReference type="InterPro" id="IPR003594">
    <property type="entry name" value="HATPase_dom"/>
</dbReference>
<dbReference type="CDD" id="cd00082">
    <property type="entry name" value="HisKA"/>
    <property type="match status" value="1"/>
</dbReference>
<dbReference type="CDD" id="cd00075">
    <property type="entry name" value="HATPase"/>
    <property type="match status" value="1"/>
</dbReference>
<dbReference type="PANTHER" id="PTHR45436">
    <property type="entry name" value="SENSOR HISTIDINE KINASE YKOH"/>
    <property type="match status" value="1"/>
</dbReference>
<keyword evidence="5" id="KW-0808">Transferase</keyword>
<dbReference type="Pfam" id="PF00512">
    <property type="entry name" value="HisKA"/>
    <property type="match status" value="1"/>
</dbReference>
<name>C7H416_FAED2</name>
<dbReference type="InterPro" id="IPR003660">
    <property type="entry name" value="HAMP_dom"/>
</dbReference>
<dbReference type="PATRIC" id="fig|411483.3.peg.632"/>
<dbReference type="InterPro" id="IPR005467">
    <property type="entry name" value="His_kinase_dom"/>
</dbReference>
<protein>
    <recommendedName>
        <fullName evidence="3">histidine kinase</fullName>
        <ecNumber evidence="3">2.7.13.3</ecNumber>
    </recommendedName>
</protein>
<dbReference type="GO" id="GO:0000155">
    <property type="term" value="F:phosphorelay sensor kinase activity"/>
    <property type="evidence" value="ECO:0007669"/>
    <property type="project" value="InterPro"/>
</dbReference>
<accession>C7H416</accession>
<dbReference type="InterPro" id="IPR050428">
    <property type="entry name" value="TCS_sensor_his_kinase"/>
</dbReference>
<dbReference type="InterPro" id="IPR036097">
    <property type="entry name" value="HisK_dim/P_sf"/>
</dbReference>
<keyword evidence="4" id="KW-0597">Phosphoprotein</keyword>
<dbReference type="PROSITE" id="PS50109">
    <property type="entry name" value="HIS_KIN"/>
    <property type="match status" value="1"/>
</dbReference>
<evidence type="ECO:0000256" key="5">
    <source>
        <dbReference type="ARBA" id="ARBA00022679"/>
    </source>
</evidence>
<dbReference type="AlphaFoldDB" id="C7H416"/>
<dbReference type="PROSITE" id="PS50885">
    <property type="entry name" value="HAMP"/>
    <property type="match status" value="1"/>
</dbReference>
<reference evidence="10" key="1">
    <citation type="submission" date="2009-08" db="EMBL/GenBank/DDBJ databases">
        <authorList>
            <person name="Weinstock G."/>
            <person name="Sodergren E."/>
            <person name="Clifton S."/>
            <person name="Fulton L."/>
            <person name="Fulton B."/>
            <person name="Courtney L."/>
            <person name="Fronick C."/>
            <person name="Harrison M."/>
            <person name="Strong C."/>
            <person name="Farmer C."/>
            <person name="Delahaunty K."/>
            <person name="Markovic C."/>
            <person name="Hall O."/>
            <person name="Minx P."/>
            <person name="Tomlinson C."/>
            <person name="Mitreva M."/>
            <person name="Nelson J."/>
            <person name="Hou S."/>
            <person name="Wollam A."/>
            <person name="Pepin K.H."/>
            <person name="Johnson M."/>
            <person name="Bhonagiri V."/>
            <person name="Nash W.E."/>
            <person name="Warren W."/>
            <person name="Chinwalla A."/>
            <person name="Mardis E.R."/>
            <person name="Wilson R.K."/>
        </authorList>
    </citation>
    <scope>NUCLEOTIDE SEQUENCE [LARGE SCALE GENOMIC DNA]</scope>
    <source>
        <strain evidence="10">A2-165</strain>
    </source>
</reference>
<dbReference type="Gene3D" id="1.10.287.130">
    <property type="match status" value="1"/>
</dbReference>
<dbReference type="STRING" id="411483.FAEPRAA2165_01029"/>
<dbReference type="GO" id="GO:0005886">
    <property type="term" value="C:plasma membrane"/>
    <property type="evidence" value="ECO:0007669"/>
    <property type="project" value="TreeGrafter"/>
</dbReference>
<dbReference type="SUPFAM" id="SSF55874">
    <property type="entry name" value="ATPase domain of HSP90 chaperone/DNA topoisomerase II/histidine kinase"/>
    <property type="match status" value="1"/>
</dbReference>
<organism evidence="10 11">
    <name type="scientific">Faecalibacterium duncaniae (strain DSM 17677 / JCM 31915 / A2-165)</name>
    <name type="common">Faecalibacterium prausnitzii</name>
    <dbReference type="NCBI Taxonomy" id="411483"/>
    <lineage>
        <taxon>Bacteria</taxon>
        <taxon>Bacillati</taxon>
        <taxon>Bacillota</taxon>
        <taxon>Clostridia</taxon>
        <taxon>Eubacteriales</taxon>
        <taxon>Oscillospiraceae</taxon>
        <taxon>Faecalibacterium</taxon>
    </lineage>
</organism>
<dbReference type="EMBL" id="ACOP02000022">
    <property type="protein sequence ID" value="EEU97348.1"/>
    <property type="molecule type" value="Genomic_DNA"/>
</dbReference>
<dbReference type="HOGENOM" id="CLU_000445_89_26_9"/>
<keyword evidence="6" id="KW-0812">Transmembrane</keyword>
<keyword evidence="8" id="KW-0472">Membrane</keyword>
<comment type="subcellular location">
    <subcellularLocation>
        <location evidence="2">Membrane</location>
    </subcellularLocation>
</comment>
<evidence type="ECO:0000313" key="11">
    <source>
        <dbReference type="Proteomes" id="UP000004619"/>
    </source>
</evidence>
<sequence length="454" mass="50212">MKTFVRLIRRYVLAAVGIVLLLLFSGVAVLGWLGWQESCRLPQREYSSSEIADSMVETAEGLAFGTERTPQEWMNGYEWAMVLDDVGNIRWSYSLPQDLNHAYTPGDIAKFSRWYLADYPVFCWTEPYGLFVIGLPKGSLWKYSIYSSPDFALSMVRVLPAAALGLLMLGLVLCFWLSWRGAKRLETVANGLDALAQGQTVRLPTDGFAGELAEKLNRTGAQLQAKNEMLSRRDNARTQWIAGVSHDVRTPLALILGWAEQLEQDALLPDSSRQKAAGIRTQCEKLRTLIDDLNLTSKLEYGAQPLRRKDLRAGPLFRQLVAQFCESPLAEHCGITLEQEEPAEQTVLSVDEALLARLLENLLNNSVRHNSKPVNITVHTRRAGERFCLTVADDGIGYPAAVLAALNAVEPAENAPHILGLYVVQQIAAAHGGRAVFGQNSPHGAKAVVYLPLD</sequence>
<evidence type="ECO:0000256" key="3">
    <source>
        <dbReference type="ARBA" id="ARBA00012438"/>
    </source>
</evidence>
<dbReference type="OrthoDB" id="368131at2"/>